<dbReference type="AlphaFoldDB" id="A0A8S1RCD0"/>
<keyword evidence="2" id="KW-1185">Reference proteome</keyword>
<evidence type="ECO:0000313" key="1">
    <source>
        <dbReference type="EMBL" id="CAD8125966.1"/>
    </source>
</evidence>
<organism evidence="1 2">
    <name type="scientific">Paramecium sonneborni</name>
    <dbReference type="NCBI Taxonomy" id="65129"/>
    <lineage>
        <taxon>Eukaryota</taxon>
        <taxon>Sar</taxon>
        <taxon>Alveolata</taxon>
        <taxon>Ciliophora</taxon>
        <taxon>Intramacronucleata</taxon>
        <taxon>Oligohymenophorea</taxon>
        <taxon>Peniculida</taxon>
        <taxon>Parameciidae</taxon>
        <taxon>Paramecium</taxon>
    </lineage>
</organism>
<dbReference type="Proteomes" id="UP000692954">
    <property type="component" value="Unassembled WGS sequence"/>
</dbReference>
<evidence type="ECO:0000313" key="2">
    <source>
        <dbReference type="Proteomes" id="UP000692954"/>
    </source>
</evidence>
<dbReference type="OrthoDB" id="301931at2759"/>
<gene>
    <name evidence="1" type="ORF">PSON_ATCC_30995.1.T1630103</name>
</gene>
<accession>A0A8S1RCD0</accession>
<comment type="caution">
    <text evidence="1">The sequence shown here is derived from an EMBL/GenBank/DDBJ whole genome shotgun (WGS) entry which is preliminary data.</text>
</comment>
<name>A0A8S1RCD0_9CILI</name>
<protein>
    <submittedName>
        <fullName evidence="1">Uncharacterized protein</fullName>
    </submittedName>
</protein>
<proteinExistence type="predicted"/>
<reference evidence="1" key="1">
    <citation type="submission" date="2021-01" db="EMBL/GenBank/DDBJ databases">
        <authorList>
            <consortium name="Genoscope - CEA"/>
            <person name="William W."/>
        </authorList>
    </citation>
    <scope>NUCLEOTIDE SEQUENCE</scope>
</reference>
<sequence>MNNSSQGDSPMSRFDLFIQSFKQWMLTIINEASIGLYQIQSHLKDLVMHFRRFKEDEEKQIKKLSIINTQQQNTIVELQEIGNLNKEWAPKMQRLLDQLQKNNNKI</sequence>
<dbReference type="EMBL" id="CAJJDN010000163">
    <property type="protein sequence ID" value="CAD8125966.1"/>
    <property type="molecule type" value="Genomic_DNA"/>
</dbReference>